<evidence type="ECO:0000313" key="2">
    <source>
        <dbReference type="Proteomes" id="UP000756921"/>
    </source>
</evidence>
<proteinExistence type="predicted"/>
<keyword evidence="2" id="KW-1185">Reference proteome</keyword>
<dbReference type="Proteomes" id="UP000756921">
    <property type="component" value="Unassembled WGS sequence"/>
</dbReference>
<sequence>MRVDSYRCCDQEKLQVLLASTDV</sequence>
<comment type="caution">
    <text evidence="1">The sequence shown here is derived from an EMBL/GenBank/DDBJ whole genome shotgun (WGS) entry which is preliminary data.</text>
</comment>
<reference evidence="1" key="1">
    <citation type="journal article" date="2020" name="Mol. Plant Microbe Interact.">
        <title>Genome Sequence of the Biocontrol Agent Coniothyrium minitans strain Conio (IMI 134523).</title>
        <authorList>
            <person name="Patel D."/>
            <person name="Shittu T.A."/>
            <person name="Baroncelli R."/>
            <person name="Muthumeenakshi S."/>
            <person name="Osborne T.H."/>
            <person name="Janganan T.K."/>
            <person name="Sreenivasaprasad S."/>
        </authorList>
    </citation>
    <scope>NUCLEOTIDE SEQUENCE</scope>
    <source>
        <strain evidence="1">Conio</strain>
    </source>
</reference>
<accession>A0A9P6GU83</accession>
<organism evidence="1 2">
    <name type="scientific">Paraphaeosphaeria minitans</name>
    <dbReference type="NCBI Taxonomy" id="565426"/>
    <lineage>
        <taxon>Eukaryota</taxon>
        <taxon>Fungi</taxon>
        <taxon>Dikarya</taxon>
        <taxon>Ascomycota</taxon>
        <taxon>Pezizomycotina</taxon>
        <taxon>Dothideomycetes</taxon>
        <taxon>Pleosporomycetidae</taxon>
        <taxon>Pleosporales</taxon>
        <taxon>Massarineae</taxon>
        <taxon>Didymosphaeriaceae</taxon>
        <taxon>Paraphaeosphaeria</taxon>
    </lineage>
</organism>
<dbReference type="EMBL" id="WJXW01000001">
    <property type="protein sequence ID" value="KAF9741633.1"/>
    <property type="molecule type" value="Genomic_DNA"/>
</dbReference>
<evidence type="ECO:0000313" key="1">
    <source>
        <dbReference type="EMBL" id="KAF9741633.1"/>
    </source>
</evidence>
<dbReference type="AlphaFoldDB" id="A0A9P6GU83"/>
<name>A0A9P6GU83_9PLEO</name>
<protein>
    <submittedName>
        <fullName evidence="1">Uncharacterized protein</fullName>
    </submittedName>
</protein>
<gene>
    <name evidence="1" type="ORF">PMIN01_01172</name>
</gene>